<evidence type="ECO:0000313" key="2">
    <source>
        <dbReference type="EMBL" id="CBA05374.1"/>
    </source>
</evidence>
<name>C6S6J0_NEIML</name>
<dbReference type="Proteomes" id="UP000002054">
    <property type="component" value="Chromosome"/>
</dbReference>
<evidence type="ECO:0000313" key="3">
    <source>
        <dbReference type="Proteomes" id="UP000002054"/>
    </source>
</evidence>
<keyword evidence="1" id="KW-0812">Transmembrane</keyword>
<dbReference type="KEGG" id="nmi:NMO_0816"/>
<accession>C6S6J0</accession>
<keyword evidence="1" id="KW-1133">Transmembrane helix</keyword>
<keyword evidence="1" id="KW-0472">Membrane</keyword>
<dbReference type="HOGENOM" id="CLU_2845270_0_0_4"/>
<gene>
    <name evidence="2" type="ordered locus">NMO_0816</name>
</gene>
<reference evidence="2 3" key="1">
    <citation type="journal article" date="2008" name="Proc. Natl. Acad. Sci. U.S.A.">
        <title>Whole-genome comparison of disease and carriage strains provides insights into virulence evolution in Neisseria meningitidis.</title>
        <authorList>
            <person name="Schoen C."/>
            <person name="Blom J."/>
            <person name="Claus H."/>
            <person name="Schramm-Glueck A."/>
            <person name="Brandt P."/>
            <person name="Mueller T."/>
            <person name="Goesmann A."/>
            <person name="Joseph B."/>
            <person name="Konietzny S."/>
            <person name="Kurzai O."/>
            <person name="Schmitt C."/>
            <person name="Friedrich T."/>
            <person name="Linke B."/>
            <person name="Vogel U."/>
            <person name="Frosch M."/>
        </authorList>
    </citation>
    <scope>NUCLEOTIDE SEQUENCE [LARGE SCALE GENOMIC DNA]</scope>
    <source>
        <strain evidence="3">alpha14</strain>
    </source>
</reference>
<proteinExistence type="predicted"/>
<feature type="transmembrane region" description="Helical" evidence="1">
    <location>
        <begin position="28"/>
        <end position="50"/>
    </location>
</feature>
<organism evidence="2 3">
    <name type="scientific">Neisseria meningitidis (strain alpha14)</name>
    <dbReference type="NCBI Taxonomy" id="662598"/>
    <lineage>
        <taxon>Bacteria</taxon>
        <taxon>Pseudomonadati</taxon>
        <taxon>Pseudomonadota</taxon>
        <taxon>Betaproteobacteria</taxon>
        <taxon>Neisseriales</taxon>
        <taxon>Neisseriaceae</taxon>
        <taxon>Neisseria</taxon>
    </lineage>
</organism>
<dbReference type="EMBL" id="AM889136">
    <property type="protein sequence ID" value="CBA05374.1"/>
    <property type="molecule type" value="Genomic_DNA"/>
</dbReference>
<dbReference type="AlphaFoldDB" id="C6S6J0"/>
<protein>
    <submittedName>
        <fullName evidence="2">Putative membrane protein</fullName>
    </submittedName>
</protein>
<sequence>MAYFGGFVRALFDLGVFERGGVKGRGEMVFPLLAAVSEVLCLMCGGIFSVKLIL</sequence>
<evidence type="ECO:0000256" key="1">
    <source>
        <dbReference type="SAM" id="Phobius"/>
    </source>
</evidence>